<dbReference type="Pfam" id="PF09989">
    <property type="entry name" value="DUF2229"/>
    <property type="match status" value="1"/>
</dbReference>
<dbReference type="SUPFAM" id="SSF53067">
    <property type="entry name" value="Actin-like ATPase domain"/>
    <property type="match status" value="2"/>
</dbReference>
<dbReference type="EMBL" id="AOSS01000047">
    <property type="protein sequence ID" value="ERF58084.1"/>
    <property type="molecule type" value="Genomic_DNA"/>
</dbReference>
<keyword evidence="5" id="KW-1185">Reference proteome</keyword>
<dbReference type="CDD" id="cd24034">
    <property type="entry name" value="ASKHA_NBD_O66634-like_rpt1"/>
    <property type="match status" value="1"/>
</dbReference>
<dbReference type="PANTHER" id="PTHR32329:SF4">
    <property type="entry name" value="ACTIVATOR OF 2-HYDROXYACYL-COA DEHYDRATASE"/>
    <property type="match status" value="1"/>
</dbReference>
<organism evidence="4 5">
    <name type="scientific">Cutibacterium granulosum DSM 20700</name>
    <dbReference type="NCBI Taxonomy" id="1160719"/>
    <lineage>
        <taxon>Bacteria</taxon>
        <taxon>Bacillati</taxon>
        <taxon>Actinomycetota</taxon>
        <taxon>Actinomycetes</taxon>
        <taxon>Propionibacteriales</taxon>
        <taxon>Propionibacteriaceae</taxon>
        <taxon>Cutibacterium</taxon>
    </lineage>
</organism>
<dbReference type="Pfam" id="PF01869">
    <property type="entry name" value="BcrAD_BadFG"/>
    <property type="match status" value="2"/>
</dbReference>
<evidence type="ECO:0000256" key="1">
    <source>
        <dbReference type="SAM" id="MobiDB-lite"/>
    </source>
</evidence>
<dbReference type="CDD" id="cd24035">
    <property type="entry name" value="ASKHA_NBD_O66634-like_rpt2"/>
    <property type="match status" value="1"/>
</dbReference>
<accession>U1GMX3</accession>
<dbReference type="InterPro" id="IPR051805">
    <property type="entry name" value="Dehydratase_Activator_Redct"/>
</dbReference>
<evidence type="ECO:0000313" key="4">
    <source>
        <dbReference type="EMBL" id="ERF58084.1"/>
    </source>
</evidence>
<comment type="caution">
    <text evidence="4">The sequence shown here is derived from an EMBL/GenBank/DDBJ whole genome shotgun (WGS) entry which is preliminary data.</text>
</comment>
<evidence type="ECO:0000259" key="2">
    <source>
        <dbReference type="Pfam" id="PF01869"/>
    </source>
</evidence>
<dbReference type="InterPro" id="IPR002731">
    <property type="entry name" value="ATPase_BadF"/>
</dbReference>
<evidence type="ECO:0000259" key="3">
    <source>
        <dbReference type="Pfam" id="PF09989"/>
    </source>
</evidence>
<name>U1GMX3_9ACTN</name>
<dbReference type="RefSeq" id="WP_021103351.1">
    <property type="nucleotide sequence ID" value="NZ_AOSS01000047.1"/>
</dbReference>
<reference evidence="4 5" key="1">
    <citation type="journal article" date="2013" name="BMC Genomics">
        <title>Comparative genomics reveals distinct host-interacting traits of three major human-associated propionibacteria.</title>
        <authorList>
            <person name="Mak T.N."/>
            <person name="Schmid M."/>
            <person name="Brzuszkiewicz E."/>
            <person name="Zeng G."/>
            <person name="Meyer R."/>
            <person name="Sfanos K.S."/>
            <person name="Brinkmann V."/>
            <person name="Meyer T.F."/>
            <person name="Bruggemann H."/>
        </authorList>
    </citation>
    <scope>NUCLEOTIDE SEQUENCE [LARGE SCALE GENOMIC DNA]</scope>
    <source>
        <strain evidence="4 5">DSM 20700</strain>
    </source>
</reference>
<dbReference type="Gene3D" id="3.30.420.40">
    <property type="match status" value="4"/>
</dbReference>
<evidence type="ECO:0000313" key="5">
    <source>
        <dbReference type="Proteomes" id="UP000016307"/>
    </source>
</evidence>
<feature type="domain" description="ATPase BadF/BadG/BcrA/BcrD type" evidence="2">
    <location>
        <begin position="325"/>
        <end position="579"/>
    </location>
</feature>
<dbReference type="InterPro" id="IPR018709">
    <property type="entry name" value="CoA_activase_DUF2229"/>
</dbReference>
<dbReference type="PATRIC" id="fig|1160719.4.peg.307"/>
<proteinExistence type="predicted"/>
<protein>
    <submittedName>
        <fullName evidence="4">CoA-substrate-specific enzyme activase</fullName>
    </submittedName>
</protein>
<dbReference type="PANTHER" id="PTHR32329">
    <property type="entry name" value="BIFUNCTIONAL PROTEIN [INCLUDES 2-HYDROXYACYL-COA DEHYDRATASE (N-TER) AND ITS ACTIVATOR DOMAIN (C_TERM)-RELATED"/>
    <property type="match status" value="1"/>
</dbReference>
<feature type="domain" description="ATPase BadF/BadG/BcrA/BcrD type" evidence="2">
    <location>
        <begin position="9"/>
        <end position="262"/>
    </location>
</feature>
<sequence length="1492" mass="161391">MDAQVMRMGLDVGSTTIKAVVFDGDPGADAPILFEDYRRHRADITGALASLLADAAEALPARRVIASVTGSAGLGTADALGIPFIQEVMAETAAVQHWNPDADVLLELGGEDAKITYLKPVPEQRMNGSCAGGTGAFIDQMATLLHTDAPGLNELAMNASMTYPIASRCGVFAKSDLQPLINDGAQHEDLAASVMQAVATQCIAGLACGRPIRGQVVFLGGPLHFMPSLRHAFATILDGKVDEFVTPERAQLYVAMGAALTAHGTPIGIDELARVARHSRAATGVNQSMPPLFHAEEELASFRTRHARAKLPRIPIGHAKGELFLGVDAGSTTIKSVVLDDSLNIVASSYASNEGDPVNAAVRILADLYDELPTGAVIARTCTTGYGEGLVKAALGADDGEVETMAHYRAAAHLCPGVTSIIDIGGQDMKYLRVVDGVIDSISVNEACSSGCGSFLQTFAAGMDTDIRSFAAMSLDAEHPVDLGSRCTVFMNSSVKQAQKEGASPADIAAGLSYSVVRNALYKVIKLTDPAQLGDKVVVQGGTFLNDAVLRAFELLTGREVVRPSEAGLMGAYGAALTARARFHAGEPAGVGLRDRGELDGFAVETHRDDCMLCQNHCQRTISTFSDGRVFVSGNRCERGAQVDNRKLKRAPKSELPNLFEAKYKRLFSYRRLTAKKAYRGDMGIARSLNMYENYPFWFTVLSTLGYRVMISGRSSHEMFDKGMESIASENICYPAKLSNGHIEDLVQRGVKRVFDPCIRFERVSVEQADAHFNCPVVASYPEVIRANVDSLREQGVELISPFLSLANEDKLAERLTEVFASDGVTLEEARRAVAAGTAEDEAFHADIRRMGEEALEYMRVHDVPGVVLAGRPYHVDPEIHHGIPEMVNSLGMAVLTEDSVAHLGADLLERPLRVRDQWMFHSRLYQAAAFVRSQGNLELVQLNSFGCGLDAITTDQVREILAARDRIYTTLKIDEVSNLGAARIRVRSLQAAAKERANQADRPVANHQVSASPVRFTKQMRKTHTILVPQLATYQTAIAEAALRSCGYRVEVLKVASHDDIERGLAVVNNDACFPAIVVIGQLVSALKSGRYDLDHVSLFLTQTGGMCRATNYIALLRKALKDAGFGQIPVIAASLQGLEDNPGFKLTGPLVHRMAQAVTLGDLIQRVHLRTRPYEAVPGSADELMQRWQTICREHFEDGGTSPTWGRRTSYSALVRGIVDAFEALPLRDEPRKPRVGVLGEILVQFHPDANNHIVEVIESEGCEAVLPGLMWFVHNALTSGDYNWKTFGTEKWKRFLKKGFLAVLQQYQKPVDAALGTSQRFEVPTHISRIVEEAQQIVQLGNQSGEGWYLVGEMIDMIEEGVPNICVVQPFACLPNHVTGRGIFREIRRQYPHANVASIDYDPGASQVNQLNRIKLMAATARDRHEELTNVEQGAPIRGEHVAGGGSATNGPGAASGTPGGDQDGSEHAGMAGAVDLKDARGAVSLGVM</sequence>
<feature type="region of interest" description="Disordered" evidence="1">
    <location>
        <begin position="1428"/>
        <end position="1472"/>
    </location>
</feature>
<gene>
    <name evidence="4" type="ORF">H641_01653</name>
</gene>
<feature type="domain" description="DUF2229" evidence="3">
    <location>
        <begin position="683"/>
        <end position="901"/>
    </location>
</feature>
<dbReference type="Proteomes" id="UP000016307">
    <property type="component" value="Unassembled WGS sequence"/>
</dbReference>
<dbReference type="InterPro" id="IPR043129">
    <property type="entry name" value="ATPase_NBD"/>
</dbReference>